<sequence length="35" mass="4086">MKREGNSSFTQLPFYFKTFAVCLRSEASNSAFWHP</sequence>
<reference evidence="1 2" key="2">
    <citation type="submission" date="2018-11" db="EMBL/GenBank/DDBJ databases">
        <authorList>
            <consortium name="Pathogen Informatics"/>
        </authorList>
    </citation>
    <scope>NUCLEOTIDE SEQUENCE [LARGE SCALE GENOMIC DNA]</scope>
</reference>
<dbReference type="EMBL" id="UYRT01078093">
    <property type="protein sequence ID" value="VDN17763.1"/>
    <property type="molecule type" value="Genomic_DNA"/>
</dbReference>
<keyword evidence="2" id="KW-1185">Reference proteome</keyword>
<accession>A0A183DPN4</accession>
<gene>
    <name evidence="1" type="ORF">GPUH_LOCUS10675</name>
</gene>
<dbReference type="WBParaSite" id="GPUH_0001068801-mRNA-1">
    <property type="protein sequence ID" value="GPUH_0001068801-mRNA-1"/>
    <property type="gene ID" value="GPUH_0001068801"/>
</dbReference>
<dbReference type="AlphaFoldDB" id="A0A183DPN4"/>
<evidence type="ECO:0000313" key="3">
    <source>
        <dbReference type="WBParaSite" id="GPUH_0001068801-mRNA-1"/>
    </source>
</evidence>
<evidence type="ECO:0000313" key="2">
    <source>
        <dbReference type="Proteomes" id="UP000271098"/>
    </source>
</evidence>
<protein>
    <submittedName>
        <fullName evidence="1 3">Uncharacterized protein</fullName>
    </submittedName>
</protein>
<dbReference type="Proteomes" id="UP000271098">
    <property type="component" value="Unassembled WGS sequence"/>
</dbReference>
<proteinExistence type="predicted"/>
<evidence type="ECO:0000313" key="1">
    <source>
        <dbReference type="EMBL" id="VDN17763.1"/>
    </source>
</evidence>
<organism evidence="3">
    <name type="scientific">Gongylonema pulchrum</name>
    <dbReference type="NCBI Taxonomy" id="637853"/>
    <lineage>
        <taxon>Eukaryota</taxon>
        <taxon>Metazoa</taxon>
        <taxon>Ecdysozoa</taxon>
        <taxon>Nematoda</taxon>
        <taxon>Chromadorea</taxon>
        <taxon>Rhabditida</taxon>
        <taxon>Spirurina</taxon>
        <taxon>Spiruromorpha</taxon>
        <taxon>Spiruroidea</taxon>
        <taxon>Gongylonematidae</taxon>
        <taxon>Gongylonema</taxon>
    </lineage>
</organism>
<name>A0A183DPN4_9BILA</name>
<reference evidence="3" key="1">
    <citation type="submission" date="2016-06" db="UniProtKB">
        <authorList>
            <consortium name="WormBaseParasite"/>
        </authorList>
    </citation>
    <scope>IDENTIFICATION</scope>
</reference>